<dbReference type="EMBL" id="MK072501">
    <property type="protein sequence ID" value="AYV86327.1"/>
    <property type="molecule type" value="Genomic_DNA"/>
</dbReference>
<keyword evidence="2" id="KW-0808">Transferase</keyword>
<organism evidence="2">
    <name type="scientific">Solumvirus sp</name>
    <dbReference type="NCBI Taxonomy" id="2487773"/>
    <lineage>
        <taxon>Viruses</taxon>
        <taxon>Pithoviruses</taxon>
    </lineage>
</organism>
<accession>A0A3G5AGL0</accession>
<sequence>MTDLKSLDAKDQKEVVSNTDNKKEIPKKLLDDKGIEVPILIISLDTEKEVARRQRLMSRLKYHGIEDSVTHIKAIYKDDADIKIAKGDFNGSSNSEIGCMLSHLKAAATFLLKMNLPRALIFESDPILINGFKDEFLKVVKGMVSSTPLLMINNYTPNKDGVIKNGDYVNITARTYSTLSYVITREYAKTILDKYTTEFKLNTKNEIEIKWLPFSKYKLTDCIQTDHKKPLTEDNKRITAEVITILSNGIATAKNLCIGESLDTSIQPLEDMQWHQHYYKQLEPINYLDADIACEHEDVLKVWGIC</sequence>
<dbReference type="GO" id="GO:0016740">
    <property type="term" value="F:transferase activity"/>
    <property type="evidence" value="ECO:0007669"/>
    <property type="project" value="UniProtKB-KW"/>
</dbReference>
<name>A0A3G5AGL0_9VIRU</name>
<feature type="domain" description="Glycosyl transferase family 25" evidence="1">
    <location>
        <begin position="38"/>
        <end position="194"/>
    </location>
</feature>
<evidence type="ECO:0000313" key="2">
    <source>
        <dbReference type="EMBL" id="AYV86327.1"/>
    </source>
</evidence>
<gene>
    <name evidence="2" type="ORF">Solumvirus4_25</name>
</gene>
<dbReference type="InterPro" id="IPR002654">
    <property type="entry name" value="Glyco_trans_25"/>
</dbReference>
<evidence type="ECO:0000259" key="1">
    <source>
        <dbReference type="Pfam" id="PF01755"/>
    </source>
</evidence>
<protein>
    <submittedName>
        <fullName evidence="2">Glycosyltransferase family 25</fullName>
    </submittedName>
</protein>
<proteinExistence type="predicted"/>
<dbReference type="Pfam" id="PF01755">
    <property type="entry name" value="Glyco_transf_25"/>
    <property type="match status" value="1"/>
</dbReference>
<reference evidence="2" key="1">
    <citation type="submission" date="2018-10" db="EMBL/GenBank/DDBJ databases">
        <title>Hidden diversity of soil giant viruses.</title>
        <authorList>
            <person name="Schulz F."/>
            <person name="Alteio L."/>
            <person name="Goudeau D."/>
            <person name="Ryan E.M."/>
            <person name="Malmstrom R.R."/>
            <person name="Blanchard J."/>
            <person name="Woyke T."/>
        </authorList>
    </citation>
    <scope>NUCLEOTIDE SEQUENCE</scope>
    <source>
        <strain evidence="2">SMV1</strain>
    </source>
</reference>